<dbReference type="Gene3D" id="1.25.40.10">
    <property type="entry name" value="Tetratricopeptide repeat domain"/>
    <property type="match status" value="1"/>
</dbReference>
<dbReference type="InterPro" id="IPR002508">
    <property type="entry name" value="MurNAc-LAA_cat"/>
</dbReference>
<dbReference type="Gene3D" id="3.40.630.40">
    <property type="entry name" value="Zn-dependent exopeptidases"/>
    <property type="match status" value="1"/>
</dbReference>
<evidence type="ECO:0000256" key="2">
    <source>
        <dbReference type="ARBA" id="ARBA00011901"/>
    </source>
</evidence>
<accession>A0A1X7EIL6</accession>
<dbReference type="SMART" id="SM00646">
    <property type="entry name" value="Ami_3"/>
    <property type="match status" value="1"/>
</dbReference>
<dbReference type="AlphaFoldDB" id="A0A1X7EIL6"/>
<dbReference type="SUPFAM" id="SSF53187">
    <property type="entry name" value="Zn-dependent exopeptidases"/>
    <property type="match status" value="1"/>
</dbReference>
<feature type="domain" description="MurNAc-LAA" evidence="6">
    <location>
        <begin position="429"/>
        <end position="579"/>
    </location>
</feature>
<dbReference type="Proteomes" id="UP000192906">
    <property type="component" value="Unassembled WGS sequence"/>
</dbReference>
<reference evidence="8" key="1">
    <citation type="submission" date="2017-04" db="EMBL/GenBank/DDBJ databases">
        <authorList>
            <person name="Varghese N."/>
            <person name="Submissions S."/>
        </authorList>
    </citation>
    <scope>NUCLEOTIDE SEQUENCE [LARGE SCALE GENOMIC DNA]</scope>
    <source>
        <strain evidence="8">K3S</strain>
    </source>
</reference>
<evidence type="ECO:0000256" key="4">
    <source>
        <dbReference type="SAM" id="MobiDB-lite"/>
    </source>
</evidence>
<feature type="signal peptide" evidence="5">
    <location>
        <begin position="1"/>
        <end position="28"/>
    </location>
</feature>
<evidence type="ECO:0000313" key="7">
    <source>
        <dbReference type="EMBL" id="SMF34428.1"/>
    </source>
</evidence>
<keyword evidence="5" id="KW-0732">Signal</keyword>
<dbReference type="Pfam" id="PF11741">
    <property type="entry name" value="AMIN"/>
    <property type="match status" value="1"/>
</dbReference>
<name>A0A1X7EIL6_9BACT</name>
<dbReference type="STRING" id="1519643.SAMN06295933_2999"/>
<evidence type="ECO:0000313" key="8">
    <source>
        <dbReference type="Proteomes" id="UP000192906"/>
    </source>
</evidence>
<sequence length="591" mass="66842">MMRKIFFQNLVMGLLLAGLLVSVTPARAFGASIKDEFTIAWKQFHALTKNSEKSKYRSEWDNVAKKFRNVFKRSPRGEYAPKSLYYLGRSYEELGYHSGLESDLRKAVDYYGRMVANFPSHAWTDDSLFRRAEIRLRKLNEKDLAYSDYLTIVHRYSKSDMYSRARSRLDSMDRNGLSKKQQDNAEQAKPSGTIVPASAPAVEESSSKRAKLMAVRYTSSDSYTRVVLDLDGEVRFRYQLLNPNQSVNRPHRLYIDLENTILGNDVNKATDVADGILKDIRSAQRDPRTTRVVLDFNSMQDYKIFPLENPFRLVVDVQAPEEGAAEQPKTSTPAAKQKRTAKTSTKYTPPANSKAMAGDLLEQLGLTFKTIMIDPGHGGKDPGASGHGLREKDINLRFTKILAAKLKKAGFNILYTRSTDVFIPLEERTAMANIKKADMFISIHCNAHRNSDINGLETYTLNLARNRNAVRVAARENAISAKRISDLQVILTDLMLNSKMKESKDLAKNIHKKALANVRLKFPIKDQGVREAPFYVLMGAKMPSVLVELGYVTNKTESSRLKSEKYLGYIADGIVKGILEYKKQIERYASI</sequence>
<dbReference type="GO" id="GO:0008745">
    <property type="term" value="F:N-acetylmuramoyl-L-alanine amidase activity"/>
    <property type="evidence" value="ECO:0007669"/>
    <property type="project" value="UniProtKB-EC"/>
</dbReference>
<dbReference type="Gene3D" id="2.60.40.3500">
    <property type="match status" value="1"/>
</dbReference>
<dbReference type="EMBL" id="FWZU01000005">
    <property type="protein sequence ID" value="SMF34428.1"/>
    <property type="molecule type" value="Genomic_DNA"/>
</dbReference>
<dbReference type="PANTHER" id="PTHR30404:SF0">
    <property type="entry name" value="N-ACETYLMURAMOYL-L-ALANINE AMIDASE AMIC"/>
    <property type="match status" value="1"/>
</dbReference>
<organism evidence="7 8">
    <name type="scientific">Desulfovibrio gilichinskyi</name>
    <dbReference type="NCBI Taxonomy" id="1519643"/>
    <lineage>
        <taxon>Bacteria</taxon>
        <taxon>Pseudomonadati</taxon>
        <taxon>Thermodesulfobacteriota</taxon>
        <taxon>Desulfovibrionia</taxon>
        <taxon>Desulfovibrionales</taxon>
        <taxon>Desulfovibrionaceae</taxon>
        <taxon>Desulfovibrio</taxon>
    </lineage>
</organism>
<feature type="compositionally biased region" description="Polar residues" evidence="4">
    <location>
        <begin position="342"/>
        <end position="351"/>
    </location>
</feature>
<dbReference type="InterPro" id="IPR011990">
    <property type="entry name" value="TPR-like_helical_dom_sf"/>
</dbReference>
<evidence type="ECO:0000259" key="6">
    <source>
        <dbReference type="SMART" id="SM00646"/>
    </source>
</evidence>
<dbReference type="FunFam" id="3.40.630.40:FF:000005">
    <property type="entry name" value="N-acetylmuramoyl-L-alanine amidase (AmiA)"/>
    <property type="match status" value="1"/>
</dbReference>
<feature type="chain" id="PRO_5012349436" description="N-acetylmuramoyl-L-alanine amidase" evidence="5">
    <location>
        <begin position="29"/>
        <end position="591"/>
    </location>
</feature>
<evidence type="ECO:0000256" key="3">
    <source>
        <dbReference type="ARBA" id="ARBA00022801"/>
    </source>
</evidence>
<dbReference type="InterPro" id="IPR021731">
    <property type="entry name" value="AMIN_dom"/>
</dbReference>
<keyword evidence="3" id="KW-0378">Hydrolase</keyword>
<gene>
    <name evidence="7" type="ORF">SAMN06295933_2999</name>
</gene>
<dbReference type="InterPro" id="IPR050695">
    <property type="entry name" value="N-acetylmuramoyl_amidase_3"/>
</dbReference>
<dbReference type="PANTHER" id="PTHR30404">
    <property type="entry name" value="N-ACETYLMURAMOYL-L-ALANINE AMIDASE"/>
    <property type="match status" value="1"/>
</dbReference>
<dbReference type="CDD" id="cd02696">
    <property type="entry name" value="MurNAc-LAA"/>
    <property type="match status" value="1"/>
</dbReference>
<proteinExistence type="predicted"/>
<dbReference type="Pfam" id="PF01520">
    <property type="entry name" value="Amidase_3"/>
    <property type="match status" value="1"/>
</dbReference>
<dbReference type="RefSeq" id="WP_245805567.1">
    <property type="nucleotide sequence ID" value="NZ_FWZU01000005.1"/>
</dbReference>
<feature type="region of interest" description="Disordered" evidence="4">
    <location>
        <begin position="322"/>
        <end position="353"/>
    </location>
</feature>
<dbReference type="EC" id="3.5.1.28" evidence="2"/>
<evidence type="ECO:0000256" key="1">
    <source>
        <dbReference type="ARBA" id="ARBA00001561"/>
    </source>
</evidence>
<keyword evidence="8" id="KW-1185">Reference proteome</keyword>
<dbReference type="GO" id="GO:0009253">
    <property type="term" value="P:peptidoglycan catabolic process"/>
    <property type="evidence" value="ECO:0007669"/>
    <property type="project" value="InterPro"/>
</dbReference>
<protein>
    <recommendedName>
        <fullName evidence="2">N-acetylmuramoyl-L-alanine amidase</fullName>
        <ecNumber evidence="2">3.5.1.28</ecNumber>
    </recommendedName>
</protein>
<evidence type="ECO:0000256" key="5">
    <source>
        <dbReference type="SAM" id="SignalP"/>
    </source>
</evidence>
<dbReference type="GO" id="GO:0030288">
    <property type="term" value="C:outer membrane-bounded periplasmic space"/>
    <property type="evidence" value="ECO:0007669"/>
    <property type="project" value="TreeGrafter"/>
</dbReference>
<feature type="region of interest" description="Disordered" evidence="4">
    <location>
        <begin position="168"/>
        <end position="202"/>
    </location>
</feature>
<comment type="catalytic activity">
    <reaction evidence="1">
        <text>Hydrolyzes the link between N-acetylmuramoyl residues and L-amino acid residues in certain cell-wall glycopeptides.</text>
        <dbReference type="EC" id="3.5.1.28"/>
    </reaction>
</comment>